<dbReference type="PRINTS" id="PR00336">
    <property type="entry name" value="LYSASSOCTDMP"/>
</dbReference>
<protein>
    <recommendedName>
        <fullName evidence="10">Lysosome-associated membrane glycoprotein 2-like luminal domain-containing protein</fullName>
    </recommendedName>
</protein>
<dbReference type="GO" id="GO:0005886">
    <property type="term" value="C:plasma membrane"/>
    <property type="evidence" value="ECO:0007669"/>
    <property type="project" value="TreeGrafter"/>
</dbReference>
<comment type="caution">
    <text evidence="8">Lacks conserved residue(s) required for the propagation of feature annotation.</text>
</comment>
<evidence type="ECO:0000256" key="5">
    <source>
        <dbReference type="ARBA" id="ARBA00022989"/>
    </source>
</evidence>
<reference evidence="11" key="2">
    <citation type="submission" date="2025-09" db="UniProtKB">
        <authorList>
            <consortium name="Ensembl"/>
        </authorList>
    </citation>
    <scope>IDENTIFICATION</scope>
</reference>
<evidence type="ECO:0000313" key="12">
    <source>
        <dbReference type="Proteomes" id="UP000261540"/>
    </source>
</evidence>
<organism evidence="11 12">
    <name type="scientific">Paramormyrops kingsleyae</name>
    <dbReference type="NCBI Taxonomy" id="1676925"/>
    <lineage>
        <taxon>Eukaryota</taxon>
        <taxon>Metazoa</taxon>
        <taxon>Chordata</taxon>
        <taxon>Craniata</taxon>
        <taxon>Vertebrata</taxon>
        <taxon>Euteleostomi</taxon>
        <taxon>Actinopterygii</taxon>
        <taxon>Neopterygii</taxon>
        <taxon>Teleostei</taxon>
        <taxon>Osteoglossocephala</taxon>
        <taxon>Osteoglossomorpha</taxon>
        <taxon>Osteoglossiformes</taxon>
        <taxon>Mormyridae</taxon>
        <taxon>Paramormyrops</taxon>
    </lineage>
</organism>
<keyword evidence="6 8" id="KW-0472">Membrane</keyword>
<keyword evidence="12" id="KW-1185">Reference proteome</keyword>
<keyword evidence="5 9" id="KW-1133">Transmembrane helix</keyword>
<dbReference type="Proteomes" id="UP000261540">
    <property type="component" value="Unplaced"/>
</dbReference>
<dbReference type="GO" id="GO:0005765">
    <property type="term" value="C:lysosomal membrane"/>
    <property type="evidence" value="ECO:0007669"/>
    <property type="project" value="UniProtKB-SubCell"/>
</dbReference>
<dbReference type="Gene3D" id="2.40.160.110">
    <property type="match status" value="1"/>
</dbReference>
<comment type="subcellular location">
    <subcellularLocation>
        <location evidence="1">Endosome membrane</location>
        <topology evidence="1">Single-pass type I membrane protein</topology>
    </subcellularLocation>
    <subcellularLocation>
        <location evidence="8">Lysosome membrane</location>
        <topology evidence="8">Single-pass type I membrane protein</topology>
    </subcellularLocation>
</comment>
<accession>A0A3B3QKU1</accession>
<dbReference type="Pfam" id="PF01299">
    <property type="entry name" value="Lamp2-like_luminal"/>
    <property type="match status" value="1"/>
</dbReference>
<keyword evidence="3" id="KW-0732">Signal</keyword>
<proteinExistence type="inferred from homology"/>
<comment type="similarity">
    <text evidence="8">Belongs to the LAMP family.</text>
</comment>
<feature type="transmembrane region" description="Helical" evidence="9">
    <location>
        <begin position="126"/>
        <end position="148"/>
    </location>
</feature>
<name>A0A3B3QKU1_9TELE</name>
<dbReference type="PANTHER" id="PTHR11506">
    <property type="entry name" value="LYSOSOME-ASSOCIATED MEMBRANE GLYCOPROTEIN"/>
    <property type="match status" value="1"/>
</dbReference>
<evidence type="ECO:0000256" key="7">
    <source>
        <dbReference type="ARBA" id="ARBA00023180"/>
    </source>
</evidence>
<evidence type="ECO:0000259" key="10">
    <source>
        <dbReference type="Pfam" id="PF01299"/>
    </source>
</evidence>
<dbReference type="GO" id="GO:0031902">
    <property type="term" value="C:late endosome membrane"/>
    <property type="evidence" value="ECO:0007669"/>
    <property type="project" value="TreeGrafter"/>
</dbReference>
<feature type="disulfide bond" evidence="8">
    <location>
        <begin position="163"/>
        <end position="200"/>
    </location>
</feature>
<evidence type="ECO:0000256" key="2">
    <source>
        <dbReference type="ARBA" id="ARBA00022692"/>
    </source>
</evidence>
<keyword evidence="4" id="KW-0967">Endosome</keyword>
<evidence type="ECO:0000256" key="9">
    <source>
        <dbReference type="SAM" id="Phobius"/>
    </source>
</evidence>
<dbReference type="InterPro" id="IPR048528">
    <property type="entry name" value="Lamp2-like_luminal"/>
</dbReference>
<reference evidence="11" key="1">
    <citation type="submission" date="2025-08" db="UniProtKB">
        <authorList>
            <consortium name="Ensembl"/>
        </authorList>
    </citation>
    <scope>IDENTIFICATION</scope>
</reference>
<keyword evidence="2 8" id="KW-0812">Transmembrane</keyword>
<evidence type="ECO:0000256" key="8">
    <source>
        <dbReference type="PROSITE-ProRule" id="PRU00740"/>
    </source>
</evidence>
<keyword evidence="8" id="KW-0458">Lysosome</keyword>
<evidence type="ECO:0000256" key="3">
    <source>
        <dbReference type="ARBA" id="ARBA00022729"/>
    </source>
</evidence>
<evidence type="ECO:0000256" key="6">
    <source>
        <dbReference type="ARBA" id="ARBA00023136"/>
    </source>
</evidence>
<dbReference type="STRING" id="1676925.ENSPKIP00000006469"/>
<evidence type="ECO:0000256" key="4">
    <source>
        <dbReference type="ARBA" id="ARBA00022753"/>
    </source>
</evidence>
<sequence length="242" mass="26611">MRFCINWSVTLKAPTEAVSETVLVNSTLNQLSSSKKPVLLPKESIPPTGDYSLHDQKGNVCIKALLGAEYIVTQGKTNLYFNLDPKSTMATGFCGDNTALLSLNFDGGSIEFTFVKVCDIEQLLQVLLSLLIVSSLLLLGETFAGALINMKLFLSENGRSHKCYSEDTLTMANNLNIKIMNMKIQGFQISSGKFGKENECWPDFIKRIVPIILGGTAVGLGLIVVLAWLLARERRAQGYQRI</sequence>
<feature type="domain" description="Lysosome-associated membrane glycoprotein 2-like luminal" evidence="10">
    <location>
        <begin position="47"/>
        <end position="189"/>
    </location>
</feature>
<dbReference type="PROSITE" id="PS51407">
    <property type="entry name" value="LAMP_3"/>
    <property type="match status" value="1"/>
</dbReference>
<evidence type="ECO:0000313" key="11">
    <source>
        <dbReference type="Ensembl" id="ENSPKIP00000006469.1"/>
    </source>
</evidence>
<evidence type="ECO:0000256" key="1">
    <source>
        <dbReference type="ARBA" id="ARBA00004530"/>
    </source>
</evidence>
<dbReference type="GeneTree" id="ENSGT00950000182899"/>
<feature type="transmembrane region" description="Helical" evidence="9">
    <location>
        <begin position="208"/>
        <end position="231"/>
    </location>
</feature>
<dbReference type="AlphaFoldDB" id="A0A3B3QKU1"/>
<dbReference type="InterPro" id="IPR002000">
    <property type="entry name" value="Lysosome-assoc_membr_glycop"/>
</dbReference>
<dbReference type="GO" id="GO:0072594">
    <property type="term" value="P:establishment of protein localization to organelle"/>
    <property type="evidence" value="ECO:0007669"/>
    <property type="project" value="TreeGrafter"/>
</dbReference>
<keyword evidence="8" id="KW-1015">Disulfide bond</keyword>
<dbReference type="PANTHER" id="PTHR11506:SF30">
    <property type="entry name" value="LYSOSOME-ASSOCIATED MEMBRANE GLYCOPROTEIN 3"/>
    <property type="match status" value="1"/>
</dbReference>
<keyword evidence="7" id="KW-0325">Glycoprotein</keyword>
<dbReference type="Ensembl" id="ENSPKIT00000030496.1">
    <property type="protein sequence ID" value="ENSPKIP00000006469.1"/>
    <property type="gene ID" value="ENSPKIG00000022732.1"/>
</dbReference>